<evidence type="ECO:0000256" key="2">
    <source>
        <dbReference type="SAM" id="Phobius"/>
    </source>
</evidence>
<evidence type="ECO:0000313" key="3">
    <source>
        <dbReference type="EMBL" id="PVX61214.1"/>
    </source>
</evidence>
<keyword evidence="2" id="KW-0472">Membrane</keyword>
<feature type="region of interest" description="Disordered" evidence="1">
    <location>
        <begin position="67"/>
        <end position="88"/>
    </location>
</feature>
<dbReference type="EMBL" id="QEOB01000042">
    <property type="protein sequence ID" value="PVX61214.1"/>
    <property type="molecule type" value="Genomic_DNA"/>
</dbReference>
<protein>
    <submittedName>
        <fullName evidence="3">Uncharacterized protein</fullName>
    </submittedName>
</protein>
<reference evidence="3 4" key="1">
    <citation type="submission" date="2018-05" db="EMBL/GenBank/DDBJ databases">
        <title>Genomic Encyclopedia of Type Strains, Phase IV (KMG-V): Genome sequencing to study the core and pangenomes of soil and plant-associated prokaryotes.</title>
        <authorList>
            <person name="Whitman W."/>
        </authorList>
    </citation>
    <scope>NUCLEOTIDE SEQUENCE [LARGE SCALE GENOMIC DNA]</scope>
    <source>
        <strain evidence="3 4">SCZa-39</strain>
    </source>
</reference>
<evidence type="ECO:0000256" key="1">
    <source>
        <dbReference type="SAM" id="MobiDB-lite"/>
    </source>
</evidence>
<feature type="transmembrane region" description="Helical" evidence="2">
    <location>
        <begin position="45"/>
        <end position="64"/>
    </location>
</feature>
<dbReference type="RefSeq" id="WP_116614946.1">
    <property type="nucleotide sequence ID" value="NZ_QEOB01000042.1"/>
</dbReference>
<keyword evidence="2" id="KW-1133">Transmembrane helix</keyword>
<keyword evidence="2" id="KW-0812">Transmembrane</keyword>
<accession>A0ABX5K6Y9</accession>
<sequence length="88" mass="8971">MNGNTQKLLAYVALVILAAALLAVWGVFAYHGKTDINAFISKLSDLLGIVVAAITALGTVHVAVSSRTNSQAPTQPSAPAAAPTTIVN</sequence>
<gene>
    <name evidence="3" type="ORF">C7402_1425</name>
</gene>
<dbReference type="Proteomes" id="UP000245712">
    <property type="component" value="Unassembled WGS sequence"/>
</dbReference>
<organism evidence="3 4">
    <name type="scientific">Paraburkholderia unamae</name>
    <dbReference type="NCBI Taxonomy" id="219649"/>
    <lineage>
        <taxon>Bacteria</taxon>
        <taxon>Pseudomonadati</taxon>
        <taxon>Pseudomonadota</taxon>
        <taxon>Betaproteobacteria</taxon>
        <taxon>Burkholderiales</taxon>
        <taxon>Burkholderiaceae</taxon>
        <taxon>Paraburkholderia</taxon>
    </lineage>
</organism>
<comment type="caution">
    <text evidence="3">The sequence shown here is derived from an EMBL/GenBank/DDBJ whole genome shotgun (WGS) entry which is preliminary data.</text>
</comment>
<evidence type="ECO:0000313" key="4">
    <source>
        <dbReference type="Proteomes" id="UP000245712"/>
    </source>
</evidence>
<keyword evidence="4" id="KW-1185">Reference proteome</keyword>
<feature type="compositionally biased region" description="Low complexity" evidence="1">
    <location>
        <begin position="70"/>
        <end position="88"/>
    </location>
</feature>
<proteinExistence type="predicted"/>
<name>A0ABX5K6Y9_9BURK</name>